<accession>A0ABS2DRA1</accession>
<evidence type="ECO:0000313" key="2">
    <source>
        <dbReference type="Proteomes" id="UP000715095"/>
    </source>
</evidence>
<dbReference type="Proteomes" id="UP000715095">
    <property type="component" value="Unassembled WGS sequence"/>
</dbReference>
<gene>
    <name evidence="1" type="ORF">H6A60_04920</name>
</gene>
<name>A0ABS2DRA1_9BURK</name>
<evidence type="ECO:0000313" key="1">
    <source>
        <dbReference type="EMBL" id="MBM6703824.1"/>
    </source>
</evidence>
<dbReference type="EMBL" id="JACJJC010000005">
    <property type="protein sequence ID" value="MBM6703824.1"/>
    <property type="molecule type" value="Genomic_DNA"/>
</dbReference>
<dbReference type="RefSeq" id="WP_205102286.1">
    <property type="nucleotide sequence ID" value="NZ_JACJJC010000005.1"/>
</dbReference>
<proteinExistence type="predicted"/>
<dbReference type="Gene3D" id="3.90.1720.10">
    <property type="entry name" value="endopeptidase domain like (from Nostoc punctiforme)"/>
    <property type="match status" value="1"/>
</dbReference>
<comment type="caution">
    <text evidence="1">The sequence shown here is derived from an EMBL/GenBank/DDBJ whole genome shotgun (WGS) entry which is preliminary data.</text>
</comment>
<organism evidence="1 2">
    <name type="scientific">Sutterella massiliensis</name>
    <dbReference type="NCBI Taxonomy" id="1816689"/>
    <lineage>
        <taxon>Bacteria</taxon>
        <taxon>Pseudomonadati</taxon>
        <taxon>Pseudomonadota</taxon>
        <taxon>Betaproteobacteria</taxon>
        <taxon>Burkholderiales</taxon>
        <taxon>Sutterellaceae</taxon>
        <taxon>Sutterella</taxon>
    </lineage>
</organism>
<keyword evidence="2" id="KW-1185">Reference proteome</keyword>
<protein>
    <submittedName>
        <fullName evidence="1">Uncharacterized protein</fullName>
    </submittedName>
</protein>
<reference evidence="1 2" key="1">
    <citation type="journal article" date="2021" name="Sci. Rep.">
        <title>The distribution of antibiotic resistance genes in chicken gut microbiota commensals.</title>
        <authorList>
            <person name="Juricova H."/>
            <person name="Matiasovicova J."/>
            <person name="Kubasova T."/>
            <person name="Cejkova D."/>
            <person name="Rychlik I."/>
        </authorList>
    </citation>
    <scope>NUCLEOTIDE SEQUENCE [LARGE SCALE GENOMIC DNA]</scope>
    <source>
        <strain evidence="1 2">An829</strain>
    </source>
</reference>
<sequence length="512" mass="54673">MIDRTHRAAILPIAVLWALGIAGGAVSNALAAAPVGPQSVAIGQTTQAQTVEENMTPLEKARAAVAAYRAQAVYDELTSVFEVRAEQQPGNRNGIVLTGAVSDKAFLSGLIPELLRVNIAPANTIRVLPEKAPLKNLFWALVKSPSILLVRPEFGSILHAPTVDESMRHLGFEVMGTPLRVLARNESGDMRLVQAPDGRIGWTPTDGLFLGTDTSLMAWNRRARVFVSSSEAEIEAEAPEAVASRKSIGLTAPEPVYSKKIRLYEGTVLALDPTLDQIQDAGGEAAASKAVGESLNLRDMRGKGLRLPDGRAARLVSGDLTPLGDFELQAEAFRRETPAKALGAAASHAEKIVGRQMSDADLLRAAFASIDLVLPATLERTAYLGAPLSGGKNFKELRAGDMLFFGEPAGARQGGGKAGTSPSIEAAGLYIGNGRYVGVEARKGGRAEDASSSAPRVVVKKLSAKEREKRHFLWAVRLAPDDLRNPCVLAKRSHPFFQAPPDILKPCRLRNQ</sequence>